<comment type="caution">
    <text evidence="9">The sequence shown here is derived from an EMBL/GenBank/DDBJ whole genome shotgun (WGS) entry which is preliminary data.</text>
</comment>
<feature type="transmembrane region" description="Helical" evidence="7">
    <location>
        <begin position="225"/>
        <end position="243"/>
    </location>
</feature>
<dbReference type="CDD" id="cd17323">
    <property type="entry name" value="MFS_Tpo1_MDR_like"/>
    <property type="match status" value="1"/>
</dbReference>
<dbReference type="InterPro" id="IPR020846">
    <property type="entry name" value="MFS_dom"/>
</dbReference>
<keyword evidence="5 7" id="KW-0472">Membrane</keyword>
<feature type="transmembrane region" description="Helical" evidence="7">
    <location>
        <begin position="392"/>
        <end position="411"/>
    </location>
</feature>
<feature type="transmembrane region" description="Helical" evidence="7">
    <location>
        <begin position="284"/>
        <end position="307"/>
    </location>
</feature>
<feature type="transmembrane region" description="Helical" evidence="7">
    <location>
        <begin position="858"/>
        <end position="882"/>
    </location>
</feature>
<dbReference type="Gene3D" id="1.20.1250.20">
    <property type="entry name" value="MFS general substrate transporter like domains"/>
    <property type="match status" value="1"/>
</dbReference>
<feature type="region of interest" description="Disordered" evidence="6">
    <location>
        <begin position="1"/>
        <end position="102"/>
    </location>
</feature>
<comment type="subcellular location">
    <subcellularLocation>
        <location evidence="1">Membrane</location>
        <topology evidence="1">Multi-pass membrane protein</topology>
    </subcellularLocation>
</comment>
<feature type="transmembrane region" description="Helical" evidence="7">
    <location>
        <begin position="633"/>
        <end position="655"/>
    </location>
</feature>
<evidence type="ECO:0000256" key="5">
    <source>
        <dbReference type="ARBA" id="ARBA00023136"/>
    </source>
</evidence>
<protein>
    <recommendedName>
        <fullName evidence="8">Major facilitator superfamily (MFS) profile domain-containing protein</fullName>
    </recommendedName>
</protein>
<dbReference type="AlphaFoldDB" id="A0A8J2I272"/>
<feature type="transmembrane region" description="Helical" evidence="7">
    <location>
        <begin position="731"/>
        <end position="752"/>
    </location>
</feature>
<dbReference type="EMBL" id="CAJRGZ010000017">
    <property type="protein sequence ID" value="CAG5157107.1"/>
    <property type="molecule type" value="Genomic_DNA"/>
</dbReference>
<feature type="transmembrane region" description="Helical" evidence="7">
    <location>
        <begin position="565"/>
        <end position="586"/>
    </location>
</feature>
<feature type="transmembrane region" description="Helical" evidence="7">
    <location>
        <begin position="499"/>
        <end position="521"/>
    </location>
</feature>
<dbReference type="PANTHER" id="PTHR23502:SF31">
    <property type="entry name" value="POLYAMINE TRANSPORTER 1"/>
    <property type="match status" value="1"/>
</dbReference>
<organism evidence="9 10">
    <name type="scientific">Alternaria atra</name>
    <dbReference type="NCBI Taxonomy" id="119953"/>
    <lineage>
        <taxon>Eukaryota</taxon>
        <taxon>Fungi</taxon>
        <taxon>Dikarya</taxon>
        <taxon>Ascomycota</taxon>
        <taxon>Pezizomycotina</taxon>
        <taxon>Dothideomycetes</taxon>
        <taxon>Pleosporomycetidae</taxon>
        <taxon>Pleosporales</taxon>
        <taxon>Pleosporineae</taxon>
        <taxon>Pleosporaceae</taxon>
        <taxon>Alternaria</taxon>
        <taxon>Alternaria sect. Ulocladioides</taxon>
    </lineage>
</organism>
<feature type="transmembrane region" description="Helical" evidence="7">
    <location>
        <begin position="696"/>
        <end position="719"/>
    </location>
</feature>
<dbReference type="Pfam" id="PF07690">
    <property type="entry name" value="MFS_1"/>
    <property type="match status" value="1"/>
</dbReference>
<feature type="transmembrane region" description="Helical" evidence="7">
    <location>
        <begin position="190"/>
        <end position="213"/>
    </location>
</feature>
<feature type="transmembrane region" description="Helical" evidence="7">
    <location>
        <begin position="249"/>
        <end position="272"/>
    </location>
</feature>
<feature type="compositionally biased region" description="Basic and acidic residues" evidence="6">
    <location>
        <begin position="1"/>
        <end position="17"/>
    </location>
</feature>
<keyword evidence="4 7" id="KW-1133">Transmembrane helix</keyword>
<dbReference type="GO" id="GO:0022857">
    <property type="term" value="F:transmembrane transporter activity"/>
    <property type="evidence" value="ECO:0007669"/>
    <property type="project" value="InterPro"/>
</dbReference>
<feature type="compositionally biased region" description="Basic and acidic residues" evidence="6">
    <location>
        <begin position="31"/>
        <end position="40"/>
    </location>
</feature>
<proteinExistence type="predicted"/>
<feature type="transmembrane region" description="Helical" evidence="7">
    <location>
        <begin position="431"/>
        <end position="449"/>
    </location>
</feature>
<evidence type="ECO:0000256" key="1">
    <source>
        <dbReference type="ARBA" id="ARBA00004141"/>
    </source>
</evidence>
<dbReference type="InterPro" id="IPR011701">
    <property type="entry name" value="MFS"/>
</dbReference>
<evidence type="ECO:0000313" key="10">
    <source>
        <dbReference type="Proteomes" id="UP000676310"/>
    </source>
</evidence>
<dbReference type="SUPFAM" id="SSF103473">
    <property type="entry name" value="MFS general substrate transporter"/>
    <property type="match status" value="1"/>
</dbReference>
<accession>A0A8J2I272</accession>
<keyword evidence="3 7" id="KW-0812">Transmembrane</keyword>
<dbReference type="FunFam" id="1.20.1250.20:FF:000011">
    <property type="entry name" value="MFS multidrug transporter, putative"/>
    <property type="match status" value="1"/>
</dbReference>
<evidence type="ECO:0000256" key="7">
    <source>
        <dbReference type="SAM" id="Phobius"/>
    </source>
</evidence>
<dbReference type="GeneID" id="67016616"/>
<dbReference type="InterPro" id="IPR036259">
    <property type="entry name" value="MFS_trans_sf"/>
</dbReference>
<dbReference type="GO" id="GO:0005886">
    <property type="term" value="C:plasma membrane"/>
    <property type="evidence" value="ECO:0007669"/>
    <property type="project" value="TreeGrafter"/>
</dbReference>
<dbReference type="RefSeq" id="XP_043168450.1">
    <property type="nucleotide sequence ID" value="XM_043312515.1"/>
</dbReference>
<evidence type="ECO:0000259" key="8">
    <source>
        <dbReference type="PROSITE" id="PS50850"/>
    </source>
</evidence>
<dbReference type="PROSITE" id="PS50850">
    <property type="entry name" value="MFS"/>
    <property type="match status" value="1"/>
</dbReference>
<dbReference type="OrthoDB" id="9986881at2759"/>
<feature type="compositionally biased region" description="Polar residues" evidence="6">
    <location>
        <begin position="85"/>
        <end position="95"/>
    </location>
</feature>
<dbReference type="Proteomes" id="UP000676310">
    <property type="component" value="Unassembled WGS sequence"/>
</dbReference>
<feature type="transmembrane region" description="Helical" evidence="7">
    <location>
        <begin position="474"/>
        <end position="493"/>
    </location>
</feature>
<feature type="transmembrane region" description="Helical" evidence="7">
    <location>
        <begin position="780"/>
        <end position="805"/>
    </location>
</feature>
<feature type="transmembrane region" description="Helical" evidence="7">
    <location>
        <begin position="158"/>
        <end position="178"/>
    </location>
</feature>
<keyword evidence="10" id="KW-1185">Reference proteome</keyword>
<evidence type="ECO:0000256" key="6">
    <source>
        <dbReference type="SAM" id="MobiDB-lite"/>
    </source>
</evidence>
<gene>
    <name evidence="9" type="ORF">ALTATR162_LOCUS4899</name>
</gene>
<name>A0A8J2I272_9PLEO</name>
<evidence type="ECO:0000313" key="9">
    <source>
        <dbReference type="EMBL" id="CAG5157107.1"/>
    </source>
</evidence>
<evidence type="ECO:0000256" key="4">
    <source>
        <dbReference type="ARBA" id="ARBA00022989"/>
    </source>
</evidence>
<reference evidence="9" key="1">
    <citation type="submission" date="2021-05" db="EMBL/GenBank/DDBJ databases">
        <authorList>
            <person name="Stam R."/>
        </authorList>
    </citation>
    <scope>NUCLEOTIDE SEQUENCE</scope>
    <source>
        <strain evidence="9">CS162</strain>
    </source>
</reference>
<feature type="transmembrane region" description="Helical" evidence="7">
    <location>
        <begin position="817"/>
        <end position="838"/>
    </location>
</feature>
<feature type="compositionally biased region" description="Low complexity" evidence="6">
    <location>
        <begin position="42"/>
        <end position="58"/>
    </location>
</feature>
<feature type="transmembrane region" description="Helical" evidence="7">
    <location>
        <begin position="528"/>
        <end position="553"/>
    </location>
</feature>
<feature type="domain" description="Major facilitator superfamily (MFS) profile" evidence="8">
    <location>
        <begin position="160"/>
        <end position="590"/>
    </location>
</feature>
<evidence type="ECO:0000256" key="2">
    <source>
        <dbReference type="ARBA" id="ARBA00022448"/>
    </source>
</evidence>
<sequence>MNDQGRYVEKTLERDPSPGRFSQAYAFVPEIEEKQREDVARTGTSSTIATSSSSTPDTSEAKPRPPPQHSSSSDVENLRHHSHSLSRIQTQRSQHSLTVGGLGGLLRSRTSRASRPLPEFGAGKPYPPPLPSQEDYVVEFDGEDDPLHAQNWPLRKKLLTAAMLGFTTMTAAFASSIFSTATRAIQERFGVGSVVATLGTSLYVLGFATGPILWAPFSELKGRRLPLVIASFGFSVFEIACATGKDLQTVLICRFFSGFFGACPITCVAAVFSDMFGNRTRGMAITVFSVTVFSGPFLAPFIGGFIVMDPDLGWRWTQYLVSFMGFAAFTLNLLFLSESYPPLILVAKAEELRRRTKNWGIHAKQEEIEIDFRELLEKNFSRPLRMLVTERIVLLLSVYMAFIYGLLYLFLTAYPLVFQGVHGMNPGVGGLPFFGAIVGELLAGTLVFVRQPGYQKKLAANNDVPIPEWRLPEVIAGGVCFAGGIFWFGWTGYKADIHWIVPTLSGLLIGFGIMSIFLQAFNYLIDAYLMFAASAIAANTFLRSLCGAAFPLFARQMFEGMGIEWAATLLGCVAAVMVPVPIWFYLQGAKIREKSAYATTGKKEEKQETMAFNCSTVPETTNTDAGVAGAGTLLSFIITNILSILLSAAIILLGLRKSTSAPISRKLLQSFSDQQILTGIGIQSVGLAKMKTMVPYHFFIIWLLSLLSTATNLATLLALVNDFKRDWVLRWIRQILMLINMFLGILSGIFILQTVMKNMEPRLPIACVWEVESKGTSGNAALSIAGTIAVIAGQVITFGFATWYLHNRSNPKWLKTVQVVGLFACLAMGVGATVRVVLESQAFGHPPESVRLVGPSEGNWSFGQLLPLLLLALPVISTIEIARGEELKPRSRVDDDSVPLFAAGNDMEFQPNPLAGSATNLFRK</sequence>
<keyword evidence="2" id="KW-0813">Transport</keyword>
<evidence type="ECO:0000256" key="3">
    <source>
        <dbReference type="ARBA" id="ARBA00022692"/>
    </source>
</evidence>
<dbReference type="PANTHER" id="PTHR23502">
    <property type="entry name" value="MAJOR FACILITATOR SUPERFAMILY"/>
    <property type="match status" value="1"/>
</dbReference>
<feature type="transmembrane region" description="Helical" evidence="7">
    <location>
        <begin position="319"/>
        <end position="336"/>
    </location>
</feature>